<dbReference type="OrthoDB" id="9807115at2"/>
<evidence type="ECO:0000256" key="4">
    <source>
        <dbReference type="ARBA" id="ARBA00022692"/>
    </source>
</evidence>
<feature type="transmembrane region" description="Helical" evidence="9">
    <location>
        <begin position="442"/>
        <end position="464"/>
    </location>
</feature>
<comment type="similarity">
    <text evidence="8">Belongs to the binding-protein-dependent transport system permease family. LivHM subfamily.</text>
</comment>
<dbReference type="NCBIfam" id="TIGR03409">
    <property type="entry name" value="urea_trans_UrtB"/>
    <property type="match status" value="1"/>
</dbReference>
<accession>A0A8B2NI85</accession>
<feature type="transmembrane region" description="Helical" evidence="9">
    <location>
        <begin position="507"/>
        <end position="526"/>
    </location>
</feature>
<evidence type="ECO:0000256" key="9">
    <source>
        <dbReference type="SAM" id="Phobius"/>
    </source>
</evidence>
<dbReference type="GO" id="GO:0005886">
    <property type="term" value="C:plasma membrane"/>
    <property type="evidence" value="ECO:0007669"/>
    <property type="project" value="UniProtKB-SubCell"/>
</dbReference>
<sequence length="541" mass="56347">MTPLLRGLLGLMAVLTPLVCGEAAAQGAGAAEVPLDRAAIAAGLCTDAGDTLDRAADALGDASDDDLAFLRRITDALMGRNLVCGETVAIKSGGGTVDALTGAPADASGKTPVLNLRNRASAENLGAALTLLTPSSASDRDRALRVLARRPQGVSAAALARAAEAALDDASRAAIEELAVVASLASEDVSERIAAVEALARTPNRRNLGRLEALKGEPAYEGDTAFRDAVDAAIGEASTWVRIADALSVLFSGLSYASILFIAAVGLAIVFGLMGVINLAHGEFIMIGAYVTFMVQEVLRALAPALVDWYLILAIPFTFLVTAAIGVAIELLVVRHLYRRPLMTLLATWAVSLFLVNIVRVTFGTQNLAFATPSYISGGFTLIGDFIVTQNRLFAIVFALVVLAATWLILKKTPFGLNVRAVTQNREMASAIGIATRRVDMLAFGLGSGLAGLAGLALAPIYNVNPLMGTNFIIESFMVVVLGGVGSLAGTLIAALGIGQINVLIEPIWGAVAAKVIVLLLIIAFIQRRPEGLFAAPGRRK</sequence>
<organism evidence="10 11">
    <name type="scientific">Acuticoccus sediminis</name>
    <dbReference type="NCBI Taxonomy" id="2184697"/>
    <lineage>
        <taxon>Bacteria</taxon>
        <taxon>Pseudomonadati</taxon>
        <taxon>Pseudomonadota</taxon>
        <taxon>Alphaproteobacteria</taxon>
        <taxon>Hyphomicrobiales</taxon>
        <taxon>Amorphaceae</taxon>
        <taxon>Acuticoccus</taxon>
    </lineage>
</organism>
<comment type="subcellular location">
    <subcellularLocation>
        <location evidence="1">Cell membrane</location>
        <topology evidence="1">Multi-pass membrane protein</topology>
    </subcellularLocation>
</comment>
<evidence type="ECO:0000256" key="7">
    <source>
        <dbReference type="ARBA" id="ARBA00023136"/>
    </source>
</evidence>
<feature type="transmembrane region" description="Helical" evidence="9">
    <location>
        <begin position="309"/>
        <end position="333"/>
    </location>
</feature>
<keyword evidence="6 9" id="KW-1133">Transmembrane helix</keyword>
<evidence type="ECO:0000256" key="6">
    <source>
        <dbReference type="ARBA" id="ARBA00022989"/>
    </source>
</evidence>
<comment type="caution">
    <text evidence="10">The sequence shown here is derived from an EMBL/GenBank/DDBJ whole genome shotgun (WGS) entry which is preliminary data.</text>
</comment>
<dbReference type="InterPro" id="IPR001851">
    <property type="entry name" value="ABC_transp_permease"/>
</dbReference>
<dbReference type="PANTHER" id="PTHR11795:SF447">
    <property type="entry name" value="ABC TRANSPORTER PERMEASE PROTEIN"/>
    <property type="match status" value="1"/>
</dbReference>
<protein>
    <submittedName>
        <fullName evidence="10">Urea ABC transporter permease subunit UrtB</fullName>
    </submittedName>
</protein>
<feature type="transmembrane region" description="Helical" evidence="9">
    <location>
        <begin position="393"/>
        <end position="410"/>
    </location>
</feature>
<feature type="transmembrane region" description="Helical" evidence="9">
    <location>
        <begin position="284"/>
        <end position="303"/>
    </location>
</feature>
<keyword evidence="7 9" id="KW-0472">Membrane</keyword>
<proteinExistence type="inferred from homology"/>
<feature type="transmembrane region" description="Helical" evidence="9">
    <location>
        <begin position="476"/>
        <end position="501"/>
    </location>
</feature>
<feature type="transmembrane region" description="Helical" evidence="9">
    <location>
        <begin position="345"/>
        <end position="363"/>
    </location>
</feature>
<dbReference type="PANTHER" id="PTHR11795">
    <property type="entry name" value="BRANCHED-CHAIN AMINO ACID TRANSPORT SYSTEM PERMEASE PROTEIN LIVH"/>
    <property type="match status" value="1"/>
</dbReference>
<evidence type="ECO:0000256" key="3">
    <source>
        <dbReference type="ARBA" id="ARBA00022475"/>
    </source>
</evidence>
<feature type="transmembrane region" description="Helical" evidence="9">
    <location>
        <begin position="256"/>
        <end position="277"/>
    </location>
</feature>
<dbReference type="Pfam" id="PF02653">
    <property type="entry name" value="BPD_transp_2"/>
    <property type="match status" value="1"/>
</dbReference>
<evidence type="ECO:0000256" key="8">
    <source>
        <dbReference type="ARBA" id="ARBA00037998"/>
    </source>
</evidence>
<dbReference type="InterPro" id="IPR017779">
    <property type="entry name" value="ABC_UrtB_bac"/>
</dbReference>
<reference evidence="10 11" key="1">
    <citation type="submission" date="2018-05" db="EMBL/GenBank/DDBJ databases">
        <title>Acuticoccus sediminis sp. nov., isolated from deep-sea sediment of Indian Ocean.</title>
        <authorList>
            <person name="Liu X."/>
            <person name="Lai Q."/>
            <person name="Du Y."/>
            <person name="Sun F."/>
            <person name="Zhang X."/>
            <person name="Wang S."/>
            <person name="Shao Z."/>
        </authorList>
    </citation>
    <scope>NUCLEOTIDE SEQUENCE [LARGE SCALE GENOMIC DNA]</scope>
    <source>
        <strain evidence="10 11">PTG4-2</strain>
    </source>
</reference>
<evidence type="ECO:0000313" key="10">
    <source>
        <dbReference type="EMBL" id="RAH96751.1"/>
    </source>
</evidence>
<name>A0A8B2NI85_9HYPH</name>
<gene>
    <name evidence="10" type="primary">urtB</name>
    <name evidence="10" type="ORF">DLJ53_31295</name>
</gene>
<keyword evidence="11" id="KW-1185">Reference proteome</keyword>
<keyword evidence="2" id="KW-0813">Transport</keyword>
<evidence type="ECO:0000256" key="1">
    <source>
        <dbReference type="ARBA" id="ARBA00004651"/>
    </source>
</evidence>
<dbReference type="InterPro" id="IPR052157">
    <property type="entry name" value="BCAA_transport_permease"/>
</dbReference>
<feature type="transmembrane region" description="Helical" evidence="9">
    <location>
        <begin position="369"/>
        <end position="388"/>
    </location>
</feature>
<keyword evidence="3" id="KW-1003">Cell membrane</keyword>
<keyword evidence="5" id="KW-0029">Amino-acid transport</keyword>
<dbReference type="CDD" id="cd06582">
    <property type="entry name" value="TM_PBP1_LivH_like"/>
    <property type="match status" value="1"/>
</dbReference>
<keyword evidence="4 9" id="KW-0812">Transmembrane</keyword>
<dbReference type="GO" id="GO:0022857">
    <property type="term" value="F:transmembrane transporter activity"/>
    <property type="evidence" value="ECO:0007669"/>
    <property type="project" value="InterPro"/>
</dbReference>
<evidence type="ECO:0000256" key="5">
    <source>
        <dbReference type="ARBA" id="ARBA00022970"/>
    </source>
</evidence>
<dbReference type="Proteomes" id="UP000249590">
    <property type="component" value="Unassembled WGS sequence"/>
</dbReference>
<dbReference type="EMBL" id="QHHQ01000011">
    <property type="protein sequence ID" value="RAH96751.1"/>
    <property type="molecule type" value="Genomic_DNA"/>
</dbReference>
<evidence type="ECO:0000313" key="11">
    <source>
        <dbReference type="Proteomes" id="UP000249590"/>
    </source>
</evidence>
<dbReference type="AlphaFoldDB" id="A0A8B2NI85"/>
<evidence type="ECO:0000256" key="2">
    <source>
        <dbReference type="ARBA" id="ARBA00022448"/>
    </source>
</evidence>
<dbReference type="GO" id="GO:0006865">
    <property type="term" value="P:amino acid transport"/>
    <property type="evidence" value="ECO:0007669"/>
    <property type="project" value="UniProtKB-KW"/>
</dbReference>